<keyword evidence="5 9" id="KW-0547">Nucleotide-binding</keyword>
<protein>
    <recommendedName>
        <fullName evidence="9">tRNA(Met) cytidine acetyltransferase TmcA</fullName>
        <ecNumber evidence="9">2.3.1.193</ecNumber>
    </recommendedName>
</protein>
<proteinExistence type="inferred from homology"/>
<sequence length="694" mass="77078">MKIAKLQQFVEQLRDVAQHNGHRYLLFLSGEPSWAEEQLTCFALGETETLLLAAHPLCGVKPKIAKQQLGREFNSVVIDANSAQSVDDWLAAAGTLLAGGLLVILCPDFGRWPQIFQRHSAAAKDYPESQFLTRILTMVDDGAGVYHLSEQRLLDSQSLPQLPSKSQQWLSQLPTFDQQSAVNAIIRVVTGRAKRPLVIRSDRGRGKSSSLGIAVAELFQGGLCRRIALTAPRAEAVEAAFRRVQALIPAGERHGDAYYFNDCELQFLPAFALKRTDNWGLVLVDEAATLPVSVLSELLQHPRIVFSTTVHGYEGSGRGFDIRFKDILHRERPQWRRIELREPVRWASDDPLEQFLNNAFLLDAEPKKASSLKHVSVRVLHQTDLEQQGVLSQVFGLLVQAHYQTTPSDLQYLMDSRCQVIVAESDGSIVGVCQLLAEGGLDEVTTNAVIAGERRPKGHLVAQRLAHISGNANYARGHSYRVNRIAVATECRRHGVGRLMLGMAEECARHKGASYLSSSFAISPDVILFWRRQEFLPVWLGSRRDSASGAYSLLVVKSLSDGLDIDFKLMQQRLRSDLPLSLRSVHRNLSTDSLATLLSCVGPGTLSLFDSNTVRRYCRRELVFEQAVASATRLSLCVDLCAVTHSALAVDLLLFALDWASVSLKYQLAGRAAVEQELRKVFEQMLTIVDVEQK</sequence>
<dbReference type="EMBL" id="JAHWDQ010000001">
    <property type="protein sequence ID" value="MBW2939277.1"/>
    <property type="molecule type" value="Genomic_DNA"/>
</dbReference>
<comment type="function">
    <text evidence="9">Catalyzes the formation of N(4)-acetylcytidine (ac(4)C) at the wobble position of tRNA(Met), by using acetyl-CoA as an acetyl donor and ATP (or GTP).</text>
</comment>
<keyword evidence="1 9" id="KW-0963">Cytoplasm</keyword>
<dbReference type="EC" id="2.3.1.193" evidence="9"/>
<keyword evidence="6 9" id="KW-0067">ATP-binding</keyword>
<dbReference type="GO" id="GO:0016746">
    <property type="term" value="F:acyltransferase activity"/>
    <property type="evidence" value="ECO:0007669"/>
    <property type="project" value="UniProtKB-KW"/>
</dbReference>
<evidence type="ECO:0000256" key="8">
    <source>
        <dbReference type="ARBA" id="ARBA00023315"/>
    </source>
</evidence>
<dbReference type="HAMAP" id="MF_01886">
    <property type="entry name" value="tRNA_acetyltr_TmcA"/>
    <property type="match status" value="1"/>
</dbReference>
<evidence type="ECO:0000256" key="4">
    <source>
        <dbReference type="ARBA" id="ARBA00022694"/>
    </source>
</evidence>
<keyword evidence="4 9" id="KW-0819">tRNA processing</keyword>
<dbReference type="RefSeq" id="WP_219041550.1">
    <property type="nucleotide sequence ID" value="NZ_JAHWDQ010000001.1"/>
</dbReference>
<feature type="binding site" evidence="9">
    <location>
        <begin position="485"/>
        <end position="487"/>
    </location>
    <ligand>
        <name>acetyl-CoA</name>
        <dbReference type="ChEBI" id="CHEBI:57288"/>
    </ligand>
</feature>
<gene>
    <name evidence="9" type="primary">tmcA</name>
    <name evidence="11" type="ORF">KXJ70_00695</name>
</gene>
<accession>A0ABS6VLU3</accession>
<evidence type="ECO:0000256" key="2">
    <source>
        <dbReference type="ARBA" id="ARBA00022555"/>
    </source>
</evidence>
<keyword evidence="7 9" id="KW-0694">RNA-binding</keyword>
<dbReference type="PANTHER" id="PTHR10925:SF5">
    <property type="entry name" value="RNA CYTIDINE ACETYLTRANSFERASE"/>
    <property type="match status" value="1"/>
</dbReference>
<evidence type="ECO:0000256" key="9">
    <source>
        <dbReference type="HAMAP-Rule" id="MF_01886"/>
    </source>
</evidence>
<comment type="caution">
    <text evidence="11">The sequence shown here is derived from an EMBL/GenBank/DDBJ whole genome shotgun (WGS) entry which is preliminary data.</text>
</comment>
<reference evidence="11" key="1">
    <citation type="submission" date="2021-07" db="EMBL/GenBank/DDBJ databases">
        <title>Zhongshania sp. CAU 1632 isolated from seawater.</title>
        <authorList>
            <person name="Kim W."/>
        </authorList>
    </citation>
    <scope>NUCLEOTIDE SEQUENCE</scope>
    <source>
        <strain evidence="11">CAU 1632</strain>
    </source>
</reference>
<dbReference type="InterPro" id="IPR013562">
    <property type="entry name" value="TmcA/NAT10_N"/>
</dbReference>
<dbReference type="PANTHER" id="PTHR10925">
    <property type="entry name" value="N-ACETYLTRANSFERASE 10"/>
    <property type="match status" value="1"/>
</dbReference>
<evidence type="ECO:0000256" key="7">
    <source>
        <dbReference type="ARBA" id="ARBA00022884"/>
    </source>
</evidence>
<comment type="catalytic activity">
    <reaction evidence="9">
        <text>cytidine(34) in elongator tRNA(Met) + acetyl-CoA + ATP + H2O = N(4)-acetylcytidine(34) in elongator tRNA(Met) + ADP + phosphate + CoA + H(+)</text>
        <dbReference type="Rhea" id="RHEA:43788"/>
        <dbReference type="Rhea" id="RHEA-COMP:10693"/>
        <dbReference type="Rhea" id="RHEA-COMP:10694"/>
        <dbReference type="ChEBI" id="CHEBI:15377"/>
        <dbReference type="ChEBI" id="CHEBI:15378"/>
        <dbReference type="ChEBI" id="CHEBI:30616"/>
        <dbReference type="ChEBI" id="CHEBI:43474"/>
        <dbReference type="ChEBI" id="CHEBI:57287"/>
        <dbReference type="ChEBI" id="CHEBI:57288"/>
        <dbReference type="ChEBI" id="CHEBI:74900"/>
        <dbReference type="ChEBI" id="CHEBI:82748"/>
        <dbReference type="ChEBI" id="CHEBI:456216"/>
        <dbReference type="EC" id="2.3.1.193"/>
    </reaction>
</comment>
<dbReference type="CDD" id="cd04301">
    <property type="entry name" value="NAT_SF"/>
    <property type="match status" value="1"/>
</dbReference>
<evidence type="ECO:0000256" key="1">
    <source>
        <dbReference type="ARBA" id="ARBA00022490"/>
    </source>
</evidence>
<feature type="binding site" evidence="9">
    <location>
        <position position="345"/>
    </location>
    <ligand>
        <name>ATP</name>
        <dbReference type="ChEBI" id="CHEBI:30616"/>
    </ligand>
</feature>
<feature type="binding site" evidence="9">
    <location>
        <position position="532"/>
    </location>
    <ligand>
        <name>acetyl-CoA</name>
        <dbReference type="ChEBI" id="CHEBI:57288"/>
    </ligand>
</feature>
<organism evidence="11 12">
    <name type="scientific">Zhongshania aquimaris</name>
    <dbReference type="NCBI Taxonomy" id="2857107"/>
    <lineage>
        <taxon>Bacteria</taxon>
        <taxon>Pseudomonadati</taxon>
        <taxon>Pseudomonadota</taxon>
        <taxon>Gammaproteobacteria</taxon>
        <taxon>Cellvibrionales</taxon>
        <taxon>Spongiibacteraceae</taxon>
        <taxon>Zhongshania</taxon>
    </lineage>
</organism>
<dbReference type="Pfam" id="PF05127">
    <property type="entry name" value="NAT10_TcmA_helicase"/>
    <property type="match status" value="1"/>
</dbReference>
<feature type="domain" description="N-acetyltransferase" evidence="10">
    <location>
        <begin position="375"/>
        <end position="566"/>
    </location>
</feature>
<keyword evidence="8 9" id="KW-0012">Acyltransferase</keyword>
<dbReference type="PROSITE" id="PS51186">
    <property type="entry name" value="GNAT"/>
    <property type="match status" value="1"/>
</dbReference>
<dbReference type="InterPro" id="IPR032672">
    <property type="entry name" value="TmcA/NAT10/Kre33"/>
</dbReference>
<evidence type="ECO:0000256" key="3">
    <source>
        <dbReference type="ARBA" id="ARBA00022679"/>
    </source>
</evidence>
<evidence type="ECO:0000313" key="11">
    <source>
        <dbReference type="EMBL" id="MBW2939277.1"/>
    </source>
</evidence>
<dbReference type="Pfam" id="PF08351">
    <property type="entry name" value="TmcA_N"/>
    <property type="match status" value="1"/>
</dbReference>
<evidence type="ECO:0000313" key="12">
    <source>
        <dbReference type="Proteomes" id="UP001166291"/>
    </source>
</evidence>
<dbReference type="InterPro" id="IPR024914">
    <property type="entry name" value="tRNA_acetyltr_TmcA"/>
</dbReference>
<dbReference type="Pfam" id="PF13718">
    <property type="entry name" value="GNAT_acetyltr_2"/>
    <property type="match status" value="1"/>
</dbReference>
<dbReference type="InterPro" id="IPR007807">
    <property type="entry name" value="TcmA/NAT10_helicase"/>
</dbReference>
<keyword evidence="2 9" id="KW-0820">tRNA-binding</keyword>
<keyword evidence="12" id="KW-1185">Reference proteome</keyword>
<evidence type="ECO:0000256" key="5">
    <source>
        <dbReference type="ARBA" id="ARBA00022741"/>
    </source>
</evidence>
<dbReference type="Proteomes" id="UP001166291">
    <property type="component" value="Unassembled WGS sequence"/>
</dbReference>
<comment type="subcellular location">
    <subcellularLocation>
        <location evidence="9">Cytoplasm</location>
    </subcellularLocation>
</comment>
<dbReference type="InterPro" id="IPR000182">
    <property type="entry name" value="GNAT_dom"/>
</dbReference>
<evidence type="ECO:0000256" key="6">
    <source>
        <dbReference type="ARBA" id="ARBA00022840"/>
    </source>
</evidence>
<keyword evidence="3 9" id="KW-0808">Transferase</keyword>
<evidence type="ECO:0000259" key="10">
    <source>
        <dbReference type="PROSITE" id="PS51186"/>
    </source>
</evidence>
<comment type="similarity">
    <text evidence="9">Belongs to the TmcA family.</text>
</comment>
<comment type="caution">
    <text evidence="9">Lacks conserved residue(s) required for the propagation of feature annotation.</text>
</comment>
<feature type="binding site" evidence="9">
    <location>
        <position position="178"/>
    </location>
    <ligand>
        <name>ATP</name>
        <dbReference type="ChEBI" id="CHEBI:30616"/>
    </ligand>
</feature>
<name>A0ABS6VLU3_9GAMM</name>